<evidence type="ECO:0000313" key="9">
    <source>
        <dbReference type="Proteomes" id="UP000604046"/>
    </source>
</evidence>
<evidence type="ECO:0000259" key="6">
    <source>
        <dbReference type="PROSITE" id="PS51192"/>
    </source>
</evidence>
<dbReference type="PANTHER" id="PTHR47959:SF1">
    <property type="entry name" value="ATP-DEPENDENT RNA HELICASE DBPA"/>
    <property type="match status" value="1"/>
</dbReference>
<evidence type="ECO:0000256" key="3">
    <source>
        <dbReference type="ARBA" id="ARBA00022806"/>
    </source>
</evidence>
<keyword evidence="3" id="KW-0347">Helicase</keyword>
<dbReference type="PROSITE" id="PS51192">
    <property type="entry name" value="HELICASE_ATP_BIND_1"/>
    <property type="match status" value="1"/>
</dbReference>
<dbReference type="CDD" id="cd00268">
    <property type="entry name" value="DEADc"/>
    <property type="match status" value="1"/>
</dbReference>
<dbReference type="SMART" id="SM00490">
    <property type="entry name" value="HELICc"/>
    <property type="match status" value="1"/>
</dbReference>
<keyword evidence="2" id="KW-0378">Hydrolase</keyword>
<comment type="caution">
    <text evidence="8">The sequence shown here is derived from an EMBL/GenBank/DDBJ whole genome shotgun (WGS) entry which is preliminary data.</text>
</comment>
<evidence type="ECO:0000256" key="4">
    <source>
        <dbReference type="ARBA" id="ARBA00022840"/>
    </source>
</evidence>
<dbReference type="OrthoDB" id="64220at2759"/>
<dbReference type="PANTHER" id="PTHR47959">
    <property type="entry name" value="ATP-DEPENDENT RNA HELICASE RHLE-RELATED"/>
    <property type="match status" value="1"/>
</dbReference>
<dbReference type="GO" id="GO:0016787">
    <property type="term" value="F:hydrolase activity"/>
    <property type="evidence" value="ECO:0007669"/>
    <property type="project" value="UniProtKB-KW"/>
</dbReference>
<feature type="domain" description="Helicase C-terminal" evidence="7">
    <location>
        <begin position="562"/>
        <end position="716"/>
    </location>
</feature>
<evidence type="ECO:0000256" key="5">
    <source>
        <dbReference type="SAM" id="MobiDB-lite"/>
    </source>
</evidence>
<dbReference type="CDD" id="cd18787">
    <property type="entry name" value="SF2_C_DEAD"/>
    <property type="match status" value="1"/>
</dbReference>
<dbReference type="SUPFAM" id="SSF52540">
    <property type="entry name" value="P-loop containing nucleoside triphosphate hydrolases"/>
    <property type="match status" value="2"/>
</dbReference>
<reference evidence="8" key="1">
    <citation type="submission" date="2021-02" db="EMBL/GenBank/DDBJ databases">
        <authorList>
            <person name="Dougan E. K."/>
            <person name="Rhodes N."/>
            <person name="Thang M."/>
            <person name="Chan C."/>
        </authorList>
    </citation>
    <scope>NUCLEOTIDE SEQUENCE</scope>
</reference>
<dbReference type="InterPro" id="IPR011545">
    <property type="entry name" value="DEAD/DEAH_box_helicase_dom"/>
</dbReference>
<feature type="compositionally biased region" description="Pro residues" evidence="5">
    <location>
        <begin position="137"/>
        <end position="150"/>
    </location>
</feature>
<name>A0A812GUM9_9DINO</name>
<dbReference type="InterPro" id="IPR014001">
    <property type="entry name" value="Helicase_ATP-bd"/>
</dbReference>
<keyword evidence="9" id="KW-1185">Reference proteome</keyword>
<dbReference type="GO" id="GO:0003676">
    <property type="term" value="F:nucleic acid binding"/>
    <property type="evidence" value="ECO:0007669"/>
    <property type="project" value="InterPro"/>
</dbReference>
<dbReference type="InterPro" id="IPR027417">
    <property type="entry name" value="P-loop_NTPase"/>
</dbReference>
<accession>A0A812GUM9</accession>
<dbReference type="Proteomes" id="UP000604046">
    <property type="component" value="Unassembled WGS sequence"/>
</dbReference>
<keyword evidence="4" id="KW-0067">ATP-binding</keyword>
<evidence type="ECO:0000256" key="2">
    <source>
        <dbReference type="ARBA" id="ARBA00022801"/>
    </source>
</evidence>
<dbReference type="GO" id="GO:0005524">
    <property type="term" value="F:ATP binding"/>
    <property type="evidence" value="ECO:0007669"/>
    <property type="project" value="UniProtKB-KW"/>
</dbReference>
<feature type="compositionally biased region" description="Polar residues" evidence="5">
    <location>
        <begin position="81"/>
        <end position="90"/>
    </location>
</feature>
<feature type="region of interest" description="Disordered" evidence="5">
    <location>
        <begin position="68"/>
        <end position="159"/>
    </location>
</feature>
<dbReference type="InterPro" id="IPR001650">
    <property type="entry name" value="Helicase_C-like"/>
</dbReference>
<dbReference type="GO" id="GO:0003724">
    <property type="term" value="F:RNA helicase activity"/>
    <property type="evidence" value="ECO:0007669"/>
    <property type="project" value="TreeGrafter"/>
</dbReference>
<dbReference type="AlphaFoldDB" id="A0A812GUM9"/>
<dbReference type="PROSITE" id="PS51194">
    <property type="entry name" value="HELICASE_CTER"/>
    <property type="match status" value="1"/>
</dbReference>
<dbReference type="Gene3D" id="3.40.50.300">
    <property type="entry name" value="P-loop containing nucleotide triphosphate hydrolases"/>
    <property type="match status" value="2"/>
</dbReference>
<evidence type="ECO:0000256" key="1">
    <source>
        <dbReference type="ARBA" id="ARBA00022741"/>
    </source>
</evidence>
<protein>
    <submittedName>
        <fullName evidence="8">Uncharacterized protein</fullName>
    </submittedName>
</protein>
<dbReference type="SMART" id="SM00487">
    <property type="entry name" value="DEXDc"/>
    <property type="match status" value="1"/>
</dbReference>
<dbReference type="InterPro" id="IPR044742">
    <property type="entry name" value="DEAD/DEAH_RhlB"/>
</dbReference>
<dbReference type="Pfam" id="PF00271">
    <property type="entry name" value="Helicase_C"/>
    <property type="match status" value="1"/>
</dbReference>
<evidence type="ECO:0000259" key="7">
    <source>
        <dbReference type="PROSITE" id="PS51194"/>
    </source>
</evidence>
<keyword evidence="1" id="KW-0547">Nucleotide-binding</keyword>
<dbReference type="EMBL" id="CAJNDS010000062">
    <property type="protein sequence ID" value="CAE6940076.1"/>
    <property type="molecule type" value="Genomic_DNA"/>
</dbReference>
<feature type="domain" description="Helicase ATP-binding" evidence="6">
    <location>
        <begin position="227"/>
        <end position="474"/>
    </location>
</feature>
<proteinExistence type="predicted"/>
<gene>
    <name evidence="8" type="ORF">SNAT2548_LOCUS1175</name>
</gene>
<dbReference type="GO" id="GO:0005829">
    <property type="term" value="C:cytosol"/>
    <property type="evidence" value="ECO:0007669"/>
    <property type="project" value="TreeGrafter"/>
</dbReference>
<dbReference type="Pfam" id="PF00270">
    <property type="entry name" value="DEAD"/>
    <property type="match status" value="1"/>
</dbReference>
<organism evidence="8 9">
    <name type="scientific">Symbiodinium natans</name>
    <dbReference type="NCBI Taxonomy" id="878477"/>
    <lineage>
        <taxon>Eukaryota</taxon>
        <taxon>Sar</taxon>
        <taxon>Alveolata</taxon>
        <taxon>Dinophyceae</taxon>
        <taxon>Suessiales</taxon>
        <taxon>Symbiodiniaceae</taxon>
        <taxon>Symbiodinium</taxon>
    </lineage>
</organism>
<evidence type="ECO:0000313" key="8">
    <source>
        <dbReference type="EMBL" id="CAE6940076.1"/>
    </source>
</evidence>
<sequence length="817" mass="91204">MEPSFWRSPARPCLGRRWTVPPVVPEVWSSGGSSSSSSYVAGKVRAKTSTPWLRLGVGTGLALAAAKSRAPVQTRPDPNLQGLSMLNQDFGQDDTDISNASERRRDDDDDESWAFWEEQLHPTPGPKNLPRDKEPEPLPSPLPSMQPPAPGDGDDIGDDIEDQAASFEKAYRPAEPTIMGSDGRPLKVPFYSTFEEAIKELAYPPFLQAALARRGFYYLTPVQQCSLPLMRGRHDFLASAFTGSGKTAAYLLPILKTLHEVSRLIPGTSVASHYKTKDNSRSVKPGLGIVRGIKNGQAALEFEAAAGKIHRQLVPVDWVVGAPDPPPKRRWQGPAVPKALILVPTRELSEQVHNEAKEFLHYSPLRSAAIYGDSNLRSQFRDLAHGADVLVATPGRLIDALHKGMIRLDEVRFLVLDEVDRMMELGFGSQLEEIVTQGAMPGRLGGRQTSFWSATIPLSVRELAEAFVGTQCVWVDCTGGQTNPVPTTISHVFIDARPPHRALREFQPGDSVITKGGRRGVAEFRVGRRWRVQFDDGDLVQHKMLLKGRLHHTSLRTDSSVRCKQEMLRSVLESREFEEATIIIFCRRRDTVMEVYHYLKEHFEGVVTCHGGMTQSFRSKSIKAMKEGNADILVATDIAARGLDVQSVTHVINYELPLVLDEFVHRIGRTGRIGRKGTAVTFVTGREKIFGAMRRMVLSQGHSVPDWFNFQGLQLAWRPRSYKMPFTKVRKGIPQDAPPEVRDAYMEKNRDMQRRTKSKLMTRMAELEGAPVDPRELNRRSVVIVDAAEEAQDESDMKFDFDGTEVVMEAMEPMEGM</sequence>
<dbReference type="InterPro" id="IPR050079">
    <property type="entry name" value="DEAD_box_RNA_helicase"/>
</dbReference>